<proteinExistence type="predicted"/>
<reference evidence="4" key="1">
    <citation type="submission" date="2022-03" db="EMBL/GenBank/DDBJ databases">
        <authorList>
            <person name="Martin C."/>
        </authorList>
    </citation>
    <scope>NUCLEOTIDE SEQUENCE</scope>
</reference>
<name>A0A8S4P466_OWEFU</name>
<dbReference type="EMBL" id="CAIIXF020000006">
    <property type="protein sequence ID" value="CAH1787690.1"/>
    <property type="molecule type" value="Genomic_DNA"/>
</dbReference>
<dbReference type="InterPro" id="IPR011011">
    <property type="entry name" value="Znf_FYVE_PHD"/>
</dbReference>
<dbReference type="SUPFAM" id="SSF57903">
    <property type="entry name" value="FYVE/PHD zinc finger"/>
    <property type="match status" value="1"/>
</dbReference>
<evidence type="ECO:0000256" key="2">
    <source>
        <dbReference type="ARBA" id="ARBA00022771"/>
    </source>
</evidence>
<evidence type="ECO:0000313" key="4">
    <source>
        <dbReference type="EMBL" id="CAH1787690.1"/>
    </source>
</evidence>
<dbReference type="GO" id="GO:0008270">
    <property type="term" value="F:zinc ion binding"/>
    <property type="evidence" value="ECO:0007669"/>
    <property type="project" value="UniProtKB-KW"/>
</dbReference>
<evidence type="ECO:0000313" key="5">
    <source>
        <dbReference type="Proteomes" id="UP000749559"/>
    </source>
</evidence>
<gene>
    <name evidence="4" type="ORF">OFUS_LOCUS13336</name>
</gene>
<dbReference type="OrthoDB" id="436852at2759"/>
<evidence type="ECO:0008006" key="6">
    <source>
        <dbReference type="Google" id="ProtNLM"/>
    </source>
</evidence>
<accession>A0A8S4P466</accession>
<dbReference type="Proteomes" id="UP000749559">
    <property type="component" value="Unassembled WGS sequence"/>
</dbReference>
<protein>
    <recommendedName>
        <fullName evidence="6">PHD-type domain-containing protein</fullName>
    </recommendedName>
</protein>
<dbReference type="Gene3D" id="3.30.40.10">
    <property type="entry name" value="Zinc/RING finger domain, C3HC4 (zinc finger)"/>
    <property type="match status" value="1"/>
</dbReference>
<keyword evidence="5" id="KW-1185">Reference proteome</keyword>
<feature type="non-terminal residue" evidence="4">
    <location>
        <position position="230"/>
    </location>
</feature>
<evidence type="ECO:0000256" key="3">
    <source>
        <dbReference type="ARBA" id="ARBA00022833"/>
    </source>
</evidence>
<keyword evidence="1" id="KW-0479">Metal-binding</keyword>
<dbReference type="InterPro" id="IPR019786">
    <property type="entry name" value="Zinc_finger_PHD-type_CS"/>
</dbReference>
<keyword evidence="3" id="KW-0862">Zinc</keyword>
<organism evidence="4 5">
    <name type="scientific">Owenia fusiformis</name>
    <name type="common">Polychaete worm</name>
    <dbReference type="NCBI Taxonomy" id="6347"/>
    <lineage>
        <taxon>Eukaryota</taxon>
        <taxon>Metazoa</taxon>
        <taxon>Spiralia</taxon>
        <taxon>Lophotrochozoa</taxon>
        <taxon>Annelida</taxon>
        <taxon>Polychaeta</taxon>
        <taxon>Sedentaria</taxon>
        <taxon>Canalipalpata</taxon>
        <taxon>Sabellida</taxon>
        <taxon>Oweniida</taxon>
        <taxon>Oweniidae</taxon>
        <taxon>Owenia</taxon>
    </lineage>
</organism>
<dbReference type="InterPro" id="IPR013083">
    <property type="entry name" value="Znf_RING/FYVE/PHD"/>
</dbReference>
<dbReference type="AlphaFoldDB" id="A0A8S4P466"/>
<sequence length="230" mass="25698">MPPKGRKSQKKLKAPKLDKCPCNKDCDSLYLNCSNCDQWWHSDCLGLGKHKEECEILSIYAQSDTVFNCPYCIINSITLQAPLKPQICKTKEVKVTVEAKPKPTPNKRSKDTTEEVNLGRNIIIVDNIKNPGLFKDSITIKKEINKFKPSVKITHCYQLCRGGIAIHLADPDQRSLLLSSWPEDAFGGSGLDLDIHDNTPSPRCILRNVNHKVTSENVSAIIQEQTGLSV</sequence>
<keyword evidence="2" id="KW-0863">Zinc-finger</keyword>
<evidence type="ECO:0000256" key="1">
    <source>
        <dbReference type="ARBA" id="ARBA00022723"/>
    </source>
</evidence>
<comment type="caution">
    <text evidence="4">The sequence shown here is derived from an EMBL/GenBank/DDBJ whole genome shotgun (WGS) entry which is preliminary data.</text>
</comment>
<dbReference type="PROSITE" id="PS01359">
    <property type="entry name" value="ZF_PHD_1"/>
    <property type="match status" value="1"/>
</dbReference>